<evidence type="ECO:0000313" key="1">
    <source>
        <dbReference type="EMBL" id="GAG23635.1"/>
    </source>
</evidence>
<gene>
    <name evidence="1" type="ORF">S01H1_51502</name>
</gene>
<protein>
    <submittedName>
        <fullName evidence="1">Uncharacterized protein</fullName>
    </submittedName>
</protein>
<reference evidence="1" key="1">
    <citation type="journal article" date="2014" name="Front. Microbiol.">
        <title>High frequency of phylogenetically diverse reductive dehalogenase-homologous genes in deep subseafloor sedimentary metagenomes.</title>
        <authorList>
            <person name="Kawai M."/>
            <person name="Futagami T."/>
            <person name="Toyoda A."/>
            <person name="Takaki Y."/>
            <person name="Nishi S."/>
            <person name="Hori S."/>
            <person name="Arai W."/>
            <person name="Tsubouchi T."/>
            <person name="Morono Y."/>
            <person name="Uchiyama I."/>
            <person name="Ito T."/>
            <person name="Fujiyama A."/>
            <person name="Inagaki F."/>
            <person name="Takami H."/>
        </authorList>
    </citation>
    <scope>NUCLEOTIDE SEQUENCE</scope>
    <source>
        <strain evidence="1">Expedition CK06-06</strain>
    </source>
</reference>
<organism evidence="1">
    <name type="scientific">marine sediment metagenome</name>
    <dbReference type="NCBI Taxonomy" id="412755"/>
    <lineage>
        <taxon>unclassified sequences</taxon>
        <taxon>metagenomes</taxon>
        <taxon>ecological metagenomes</taxon>
    </lineage>
</organism>
<feature type="non-terminal residue" evidence="1">
    <location>
        <position position="226"/>
    </location>
</feature>
<dbReference type="AlphaFoldDB" id="X0VZA5"/>
<accession>X0VZA5</accession>
<dbReference type="EMBL" id="BARS01033234">
    <property type="protein sequence ID" value="GAG23635.1"/>
    <property type="molecule type" value="Genomic_DNA"/>
</dbReference>
<sequence length="226" mass="25477">MLKIFEYSDRVNREGTLRAATPKWNFFKRQLDAGRISRTKFLDKAGTDVFIKTKRSFIERELKAGRDLSAKTAYLDEVVRRTQFWYETGQGPLIFRGQIKGGLLGVYGTWPVNYARLLKSWGENRAIMNFVRHAAAHYAFGSAFQAAGYDVWDWMFGDIRVAAGAFEGVPVVGKLFERGVPVIPFFGPLTRRLEGAIAAQMLASAWDIGVGFAGTEERQFMTGIWG</sequence>
<comment type="caution">
    <text evidence="1">The sequence shown here is derived from an EMBL/GenBank/DDBJ whole genome shotgun (WGS) entry which is preliminary data.</text>
</comment>
<proteinExistence type="predicted"/>
<name>X0VZA5_9ZZZZ</name>